<keyword evidence="3" id="KW-1185">Reference proteome</keyword>
<dbReference type="AlphaFoldDB" id="A0A5C5WKS9"/>
<feature type="signal peptide" evidence="1">
    <location>
        <begin position="1"/>
        <end position="23"/>
    </location>
</feature>
<sequence precursor="true">MGVCFRFVKLTLVAVLGSLVANADPGPHVESDAGAAADLVDSLETSVALMRSLSPFDVVGELSDIRVFEAGADGDVAMKFRLQLDRERETAIYAAERHDHGRFMINALVIAEKKIKKFPIVPENRGGAILDFEEALLESGALLPDFFPVIRFPYYDDGKKELAVLSSAILSKTSTVKRESEGSDVRYSVRVDASNGGFDLREWVFSKEKAVPIKYSVSRAIGDYPLVKYFTQSITWGEKDGHDVPSHISVEGLAVRPEAKGGTYERGDAVKTLNLKWLRVRRAGSNKIPELRSPSDVSNFIEEGPH</sequence>
<protein>
    <recommendedName>
        <fullName evidence="4">Outer membrane lipoprotein-sorting protein</fullName>
    </recommendedName>
</protein>
<name>A0A5C5WKS9_9BACT</name>
<reference evidence="2 3" key="1">
    <citation type="submission" date="2019-02" db="EMBL/GenBank/DDBJ databases">
        <title>Deep-cultivation of Planctomycetes and their phenomic and genomic characterization uncovers novel biology.</title>
        <authorList>
            <person name="Wiegand S."/>
            <person name="Jogler M."/>
            <person name="Boedeker C."/>
            <person name="Pinto D."/>
            <person name="Vollmers J."/>
            <person name="Rivas-Marin E."/>
            <person name="Kohn T."/>
            <person name="Peeters S.H."/>
            <person name="Heuer A."/>
            <person name="Rast P."/>
            <person name="Oberbeckmann S."/>
            <person name="Bunk B."/>
            <person name="Jeske O."/>
            <person name="Meyerdierks A."/>
            <person name="Storesund J.E."/>
            <person name="Kallscheuer N."/>
            <person name="Luecker S."/>
            <person name="Lage O.M."/>
            <person name="Pohl T."/>
            <person name="Merkel B.J."/>
            <person name="Hornburger P."/>
            <person name="Mueller R.-W."/>
            <person name="Bruemmer F."/>
            <person name="Labrenz M."/>
            <person name="Spormann A.M."/>
            <person name="Op Den Camp H."/>
            <person name="Overmann J."/>
            <person name="Amann R."/>
            <person name="Jetten M.S.M."/>
            <person name="Mascher T."/>
            <person name="Medema M.H."/>
            <person name="Devos D.P."/>
            <person name="Kaster A.-K."/>
            <person name="Ovreas L."/>
            <person name="Rohde M."/>
            <person name="Galperin M.Y."/>
            <person name="Jogler C."/>
        </authorList>
    </citation>
    <scope>NUCLEOTIDE SEQUENCE [LARGE SCALE GENOMIC DNA]</scope>
    <source>
        <strain evidence="2 3">Pla22</strain>
    </source>
</reference>
<organism evidence="2 3">
    <name type="scientific">Rubripirellula amarantea</name>
    <dbReference type="NCBI Taxonomy" id="2527999"/>
    <lineage>
        <taxon>Bacteria</taxon>
        <taxon>Pseudomonadati</taxon>
        <taxon>Planctomycetota</taxon>
        <taxon>Planctomycetia</taxon>
        <taxon>Pirellulales</taxon>
        <taxon>Pirellulaceae</taxon>
        <taxon>Rubripirellula</taxon>
    </lineage>
</organism>
<gene>
    <name evidence="2" type="ORF">Pla22_33160</name>
</gene>
<evidence type="ECO:0000313" key="3">
    <source>
        <dbReference type="Proteomes" id="UP000316598"/>
    </source>
</evidence>
<evidence type="ECO:0000256" key="1">
    <source>
        <dbReference type="SAM" id="SignalP"/>
    </source>
</evidence>
<dbReference type="EMBL" id="SJPI01000002">
    <property type="protein sequence ID" value="TWT50573.1"/>
    <property type="molecule type" value="Genomic_DNA"/>
</dbReference>
<accession>A0A5C5WKS9</accession>
<evidence type="ECO:0000313" key="2">
    <source>
        <dbReference type="EMBL" id="TWT50573.1"/>
    </source>
</evidence>
<keyword evidence="1" id="KW-0732">Signal</keyword>
<feature type="chain" id="PRO_5022708972" description="Outer membrane lipoprotein-sorting protein" evidence="1">
    <location>
        <begin position="24"/>
        <end position="306"/>
    </location>
</feature>
<comment type="caution">
    <text evidence="2">The sequence shown here is derived from an EMBL/GenBank/DDBJ whole genome shotgun (WGS) entry which is preliminary data.</text>
</comment>
<dbReference type="Proteomes" id="UP000316598">
    <property type="component" value="Unassembled WGS sequence"/>
</dbReference>
<proteinExistence type="predicted"/>
<evidence type="ECO:0008006" key="4">
    <source>
        <dbReference type="Google" id="ProtNLM"/>
    </source>
</evidence>